<keyword evidence="1" id="KW-0732">Signal</keyword>
<dbReference type="AlphaFoldDB" id="A0A6J4T7J9"/>
<evidence type="ECO:0000313" key="2">
    <source>
        <dbReference type="EMBL" id="CAA9515438.1"/>
    </source>
</evidence>
<sequence length="139" mass="14792">MLRVMSATAATLGTAALLAFSPALAQDAPATGSGDRLAEIIVYGNDPCPRSTDDEVVVCARKPESERYRIPERLRQGGSIQSRQAWAARARSFEVNTRRGIGSCDAVGPGGQSGCLQRMIDQARAENREAVTEGTAPEE</sequence>
<dbReference type="EMBL" id="CADCWB010000096">
    <property type="protein sequence ID" value="CAA9515438.1"/>
    <property type="molecule type" value="Genomic_DNA"/>
</dbReference>
<accession>A0A6J4T7J9</accession>
<gene>
    <name evidence="2" type="ORF">AVDCRST_MAG62-785</name>
</gene>
<feature type="chain" id="PRO_5026821827" evidence="1">
    <location>
        <begin position="26"/>
        <end position="139"/>
    </location>
</feature>
<name>A0A6J4T7J9_9SPHN</name>
<feature type="signal peptide" evidence="1">
    <location>
        <begin position="1"/>
        <end position="25"/>
    </location>
</feature>
<proteinExistence type="predicted"/>
<evidence type="ECO:0000256" key="1">
    <source>
        <dbReference type="SAM" id="SignalP"/>
    </source>
</evidence>
<reference evidence="2" key="1">
    <citation type="submission" date="2020-02" db="EMBL/GenBank/DDBJ databases">
        <authorList>
            <person name="Meier V. D."/>
        </authorList>
    </citation>
    <scope>NUCLEOTIDE SEQUENCE</scope>
    <source>
        <strain evidence="2">AVDCRST_MAG62</strain>
    </source>
</reference>
<protein>
    <submittedName>
        <fullName evidence="2">Uncharacterized protein</fullName>
    </submittedName>
</protein>
<organism evidence="2">
    <name type="scientific">uncultured Sphingomonas sp</name>
    <dbReference type="NCBI Taxonomy" id="158754"/>
    <lineage>
        <taxon>Bacteria</taxon>
        <taxon>Pseudomonadati</taxon>
        <taxon>Pseudomonadota</taxon>
        <taxon>Alphaproteobacteria</taxon>
        <taxon>Sphingomonadales</taxon>
        <taxon>Sphingomonadaceae</taxon>
        <taxon>Sphingomonas</taxon>
        <taxon>environmental samples</taxon>
    </lineage>
</organism>